<comment type="caution">
    <text evidence="6">The sequence shown here is derived from an EMBL/GenBank/DDBJ whole genome shotgun (WGS) entry which is preliminary data.</text>
</comment>
<comment type="similarity">
    <text evidence="1 4">Belongs to the purine/pyrimidine phosphoribosyltransferase family. PyrR subfamily.</text>
</comment>
<evidence type="ECO:0000256" key="2">
    <source>
        <dbReference type="ARBA" id="ARBA00023015"/>
    </source>
</evidence>
<evidence type="ECO:0000256" key="3">
    <source>
        <dbReference type="ARBA" id="ARBA00023163"/>
    </source>
</evidence>
<dbReference type="PANTHER" id="PTHR11608">
    <property type="entry name" value="BIFUNCTIONAL PROTEIN PYRR"/>
    <property type="match status" value="1"/>
</dbReference>
<organism evidence="6 7">
    <name type="scientific">Candidatus Electrothrix aarhusensis</name>
    <dbReference type="NCBI Taxonomy" id="1859131"/>
    <lineage>
        <taxon>Bacteria</taxon>
        <taxon>Pseudomonadati</taxon>
        <taxon>Thermodesulfobacteriota</taxon>
        <taxon>Desulfobulbia</taxon>
        <taxon>Desulfobulbales</taxon>
        <taxon>Desulfobulbaceae</taxon>
        <taxon>Candidatus Electrothrix</taxon>
    </lineage>
</organism>
<gene>
    <name evidence="4" type="primary">pyrR</name>
    <name evidence="6" type="ORF">H206_03026</name>
</gene>
<comment type="function">
    <text evidence="4">Regulates the transcription of the pyrimidine nucleotide (pyr) operon in response to exogenous pyrimidines.</text>
</comment>
<dbReference type="InterPro" id="IPR000836">
    <property type="entry name" value="PRTase_dom"/>
</dbReference>
<feature type="short sequence motif" description="PRPP-binding" evidence="4">
    <location>
        <begin position="98"/>
        <end position="110"/>
    </location>
</feature>
<comment type="function">
    <text evidence="4">Also displays a weak uracil phosphoribosyltransferase activity which is not physiologically significant.</text>
</comment>
<dbReference type="Gene3D" id="3.40.50.2020">
    <property type="match status" value="1"/>
</dbReference>
<name>A0A444IR10_9BACT</name>
<dbReference type="SUPFAM" id="SSF53271">
    <property type="entry name" value="PRTase-like"/>
    <property type="match status" value="1"/>
</dbReference>
<dbReference type="AlphaFoldDB" id="A0A444IR10"/>
<comment type="catalytic activity">
    <reaction evidence="4">
        <text>UMP + diphosphate = 5-phospho-alpha-D-ribose 1-diphosphate + uracil</text>
        <dbReference type="Rhea" id="RHEA:13017"/>
        <dbReference type="ChEBI" id="CHEBI:17568"/>
        <dbReference type="ChEBI" id="CHEBI:33019"/>
        <dbReference type="ChEBI" id="CHEBI:57865"/>
        <dbReference type="ChEBI" id="CHEBI:58017"/>
        <dbReference type="EC" id="2.4.2.9"/>
    </reaction>
</comment>
<evidence type="ECO:0000313" key="7">
    <source>
        <dbReference type="Proteomes" id="UP000287853"/>
    </source>
</evidence>
<dbReference type="Proteomes" id="UP000287853">
    <property type="component" value="Unassembled WGS sequence"/>
</dbReference>
<keyword evidence="7" id="KW-1185">Reference proteome</keyword>
<keyword evidence="4 6" id="KW-0808">Transferase</keyword>
<keyword evidence="2 4" id="KW-0805">Transcription regulation</keyword>
<dbReference type="NCBIfam" id="NF003549">
    <property type="entry name" value="PRK05205.1-5"/>
    <property type="match status" value="1"/>
</dbReference>
<dbReference type="FunFam" id="3.40.50.2020:FF:000020">
    <property type="entry name" value="Bifunctional protein PyrR"/>
    <property type="match status" value="1"/>
</dbReference>
<keyword evidence="4 6" id="KW-0328">Glycosyltransferase</keyword>
<dbReference type="GO" id="GO:0004845">
    <property type="term" value="F:uracil phosphoribosyltransferase activity"/>
    <property type="evidence" value="ECO:0007669"/>
    <property type="project" value="UniProtKB-UniRule"/>
</dbReference>
<dbReference type="InterPro" id="IPR029057">
    <property type="entry name" value="PRTase-like"/>
</dbReference>
<dbReference type="Pfam" id="PF00156">
    <property type="entry name" value="Pribosyltran"/>
    <property type="match status" value="1"/>
</dbReference>
<feature type="domain" description="Phosphoribosyltransferase" evidence="5">
    <location>
        <begin position="10"/>
        <end position="155"/>
    </location>
</feature>
<dbReference type="InterPro" id="IPR050137">
    <property type="entry name" value="PyrR_bifunctional"/>
</dbReference>
<protein>
    <recommendedName>
        <fullName evidence="4">Bifunctional protein PyrR</fullName>
    </recommendedName>
    <domain>
        <recommendedName>
            <fullName evidence="4">Pyrimidine operon regulatory protein</fullName>
        </recommendedName>
    </domain>
    <domain>
        <recommendedName>
            <fullName evidence="4">Uracil phosphoribosyltransferase</fullName>
            <shortName evidence="4">UPRTase</shortName>
            <ecNumber evidence="4">2.4.2.9</ecNumber>
        </recommendedName>
    </domain>
</protein>
<reference evidence="6 7" key="1">
    <citation type="submission" date="2017-01" db="EMBL/GenBank/DDBJ databases">
        <title>The cable genome- insights into the physiology and evolution of filamentous bacteria capable of sulfide oxidation via long distance electron transfer.</title>
        <authorList>
            <person name="Schreiber L."/>
            <person name="Bjerg J.T."/>
            <person name="Boggild A."/>
            <person name="Van De Vossenberg J."/>
            <person name="Meysman F."/>
            <person name="Nielsen L.P."/>
            <person name="Schramm A."/>
            <person name="Kjeldsen K.U."/>
        </authorList>
    </citation>
    <scope>NUCLEOTIDE SEQUENCE [LARGE SCALE GENOMIC DNA]</scope>
    <source>
        <strain evidence="6">MCF</strain>
    </source>
</reference>
<sequence length="177" mass="19922">MFSRIVMNSAAIERSIERLAMEILERNQGVENLAIVGIHTGGVFMAARLHEKITAHEDNEVPTASLDITLYRDDWSLISQNPIVRKTNIEFSVEDKDVVLVDDVIFTGRTIRAAMDAIMDYGRPRSIQLAVLVDRQGRELPIQPDYTGVCIRADASERVDVLLSEERKGDEVVIDKK</sequence>
<proteinExistence type="inferred from homology"/>
<evidence type="ECO:0000313" key="6">
    <source>
        <dbReference type="EMBL" id="RWX43232.1"/>
    </source>
</evidence>
<keyword evidence="3 4" id="KW-0804">Transcription</keyword>
<dbReference type="EMBL" id="MTKO01000127">
    <property type="protein sequence ID" value="RWX43232.1"/>
    <property type="molecule type" value="Genomic_DNA"/>
</dbReference>
<dbReference type="EC" id="2.4.2.9" evidence="4"/>
<evidence type="ECO:0000256" key="1">
    <source>
        <dbReference type="ARBA" id="ARBA00005565"/>
    </source>
</evidence>
<accession>A0A444IR10</accession>
<evidence type="ECO:0000256" key="4">
    <source>
        <dbReference type="HAMAP-Rule" id="MF_01219"/>
    </source>
</evidence>
<dbReference type="InterPro" id="IPR023050">
    <property type="entry name" value="PyrR"/>
</dbReference>
<evidence type="ECO:0000259" key="5">
    <source>
        <dbReference type="Pfam" id="PF00156"/>
    </source>
</evidence>
<dbReference type="HAMAP" id="MF_01219">
    <property type="entry name" value="PyrR"/>
    <property type="match status" value="1"/>
</dbReference>
<dbReference type="GO" id="GO:0006355">
    <property type="term" value="P:regulation of DNA-templated transcription"/>
    <property type="evidence" value="ECO:0007669"/>
    <property type="project" value="UniProtKB-UniRule"/>
</dbReference>
<dbReference type="NCBIfam" id="NF003545">
    <property type="entry name" value="PRK05205.1-1"/>
    <property type="match status" value="1"/>
</dbReference>
<dbReference type="PANTHER" id="PTHR11608:SF0">
    <property type="entry name" value="BIFUNCTIONAL PROTEIN PYRR"/>
    <property type="match status" value="1"/>
</dbReference>